<keyword evidence="2" id="KW-0689">Ribosomal protein</keyword>
<evidence type="ECO:0000313" key="2">
    <source>
        <dbReference type="EMBL" id="PJB84031.1"/>
    </source>
</evidence>
<dbReference type="InterPro" id="IPR052757">
    <property type="entry name" value="Ribosomal_protein_S1"/>
</dbReference>
<dbReference type="Proteomes" id="UP000229236">
    <property type="component" value="Unassembled WGS sequence"/>
</dbReference>
<dbReference type="InterPro" id="IPR003029">
    <property type="entry name" value="S1_domain"/>
</dbReference>
<dbReference type="SUPFAM" id="SSF50249">
    <property type="entry name" value="Nucleic acid-binding proteins"/>
    <property type="match status" value="4"/>
</dbReference>
<dbReference type="GO" id="GO:0005840">
    <property type="term" value="C:ribosome"/>
    <property type="evidence" value="ECO:0007669"/>
    <property type="project" value="UniProtKB-KW"/>
</dbReference>
<accession>A0A2M8DA37</accession>
<evidence type="ECO:0000259" key="1">
    <source>
        <dbReference type="PROSITE" id="PS50126"/>
    </source>
</evidence>
<feature type="domain" description="S1 motif" evidence="1">
    <location>
        <begin position="318"/>
        <end position="385"/>
    </location>
</feature>
<dbReference type="PANTHER" id="PTHR47559:SF1">
    <property type="entry name" value="OS03G0844900 PROTEIN"/>
    <property type="match status" value="1"/>
</dbReference>
<name>A0A2M8DA37_9BACT</name>
<gene>
    <name evidence="2" type="ORF">CO088_00330</name>
</gene>
<proteinExistence type="predicted"/>
<reference evidence="3" key="1">
    <citation type="submission" date="2017-09" db="EMBL/GenBank/DDBJ databases">
        <title>Depth-based differentiation of microbial function through sediment-hosted aquifers and enrichment of novel symbionts in the deep terrestrial subsurface.</title>
        <authorList>
            <person name="Probst A.J."/>
            <person name="Ladd B."/>
            <person name="Jarett J.K."/>
            <person name="Geller-Mcgrath D.E."/>
            <person name="Sieber C.M.K."/>
            <person name="Emerson J.B."/>
            <person name="Anantharaman K."/>
            <person name="Thomas B.C."/>
            <person name="Malmstrom R."/>
            <person name="Stieglmeier M."/>
            <person name="Klingl A."/>
            <person name="Woyke T."/>
            <person name="Ryan C.M."/>
            <person name="Banfield J.F."/>
        </authorList>
    </citation>
    <scope>NUCLEOTIDE SEQUENCE [LARGE SCALE GENOMIC DNA]</scope>
</reference>
<protein>
    <submittedName>
        <fullName evidence="2">30S ribosomal protein S1</fullName>
    </submittedName>
</protein>
<feature type="domain" description="S1 motif" evidence="1">
    <location>
        <begin position="139"/>
        <end position="217"/>
    </location>
</feature>
<dbReference type="SMART" id="SM00316">
    <property type="entry name" value="S1"/>
    <property type="match status" value="4"/>
</dbReference>
<sequence>MSTKTNDTAIDVEEIKQLALSDKKEGKGISEETLADTSTMGIMMKHVATPLSVGDLAEGAVIDVERSAVYIDLAPFGTGIIYGKEFMSARDLIKKISVGDSVTAKVIARENEDGYIELSLQEARRALVWSQAEEAIKSKLVFELPIKEANKGGLIIEWQGMQGFLPASQLKPEHYPRVENGDKNAILEELKRLVGEKIAVSIISADPKEGKLIFSEKDSTQKERSQIVSKYTIGDEIEGEVTGIVDFGVFLKIEEGLEGLVHISEIDWGLVEDPKKIFRVGDKTHAKIIEIKEGKISLSIKALRENPWKEAEGKYKKGDIVKGVVIKFNQYGALASIEEGVAGLVHISEFGSLDKLKEKLELGKTYTFQITIFEPKDQKMTLSFINEEKQESPA</sequence>
<dbReference type="EMBL" id="PFTM01000009">
    <property type="protein sequence ID" value="PJB84031.1"/>
    <property type="molecule type" value="Genomic_DNA"/>
</dbReference>
<dbReference type="PANTHER" id="PTHR47559">
    <property type="entry name" value="OS03G0844900 PROTEIN"/>
    <property type="match status" value="1"/>
</dbReference>
<dbReference type="Pfam" id="PF00575">
    <property type="entry name" value="S1"/>
    <property type="match status" value="3"/>
</dbReference>
<dbReference type="PRINTS" id="PR00681">
    <property type="entry name" value="RIBOSOMALS1"/>
</dbReference>
<dbReference type="InterPro" id="IPR035104">
    <property type="entry name" value="Ribosomal_protein_S1-like"/>
</dbReference>
<dbReference type="CDD" id="cd00164">
    <property type="entry name" value="S1_like"/>
    <property type="match status" value="1"/>
</dbReference>
<dbReference type="PROSITE" id="PS50126">
    <property type="entry name" value="S1"/>
    <property type="match status" value="4"/>
</dbReference>
<dbReference type="GO" id="GO:0003676">
    <property type="term" value="F:nucleic acid binding"/>
    <property type="evidence" value="ECO:0007669"/>
    <property type="project" value="InterPro"/>
</dbReference>
<organism evidence="2 3">
    <name type="scientific">Candidatus Yonathbacteria bacterium CG_4_9_14_0_8_um_filter_46_47</name>
    <dbReference type="NCBI Taxonomy" id="1975106"/>
    <lineage>
        <taxon>Bacteria</taxon>
        <taxon>Candidatus Yonathiibacteriota</taxon>
    </lineage>
</organism>
<keyword evidence="2" id="KW-0687">Ribonucleoprotein</keyword>
<dbReference type="InterPro" id="IPR012340">
    <property type="entry name" value="NA-bd_OB-fold"/>
</dbReference>
<comment type="caution">
    <text evidence="2">The sequence shown here is derived from an EMBL/GenBank/DDBJ whole genome shotgun (WGS) entry which is preliminary data.</text>
</comment>
<feature type="domain" description="S1 motif" evidence="1">
    <location>
        <begin position="234"/>
        <end position="301"/>
    </location>
</feature>
<feature type="domain" description="S1 motif" evidence="1">
    <location>
        <begin position="54"/>
        <end position="121"/>
    </location>
</feature>
<dbReference type="Gene3D" id="2.40.50.140">
    <property type="entry name" value="Nucleic acid-binding proteins"/>
    <property type="match status" value="4"/>
</dbReference>
<dbReference type="AlphaFoldDB" id="A0A2M8DA37"/>
<evidence type="ECO:0000313" key="3">
    <source>
        <dbReference type="Proteomes" id="UP000229236"/>
    </source>
</evidence>